<accession>A0ABR7LJA1</accession>
<dbReference type="InterPro" id="IPR001173">
    <property type="entry name" value="Glyco_trans_2-like"/>
</dbReference>
<dbReference type="PANTHER" id="PTHR22916">
    <property type="entry name" value="GLYCOSYLTRANSFERASE"/>
    <property type="match status" value="1"/>
</dbReference>
<feature type="domain" description="Glycosyltransferase 2-like" evidence="1">
    <location>
        <begin position="4"/>
        <end position="109"/>
    </location>
</feature>
<proteinExistence type="predicted"/>
<comment type="caution">
    <text evidence="2">The sequence shown here is derived from an EMBL/GenBank/DDBJ whole genome shotgun (WGS) entry which is preliminary data.</text>
</comment>
<dbReference type="Proteomes" id="UP000805614">
    <property type="component" value="Unassembled WGS sequence"/>
</dbReference>
<protein>
    <submittedName>
        <fullName evidence="2">Glycosyltransferase family 2 protein</fullName>
    </submittedName>
</protein>
<dbReference type="CDD" id="cd00761">
    <property type="entry name" value="Glyco_tranf_GTA_type"/>
    <property type="match status" value="1"/>
</dbReference>
<name>A0ABR7LJA1_9ACTN</name>
<dbReference type="EMBL" id="JABVEC010000002">
    <property type="protein sequence ID" value="MBC6464930.1"/>
    <property type="molecule type" value="Genomic_DNA"/>
</dbReference>
<dbReference type="SUPFAM" id="SSF53448">
    <property type="entry name" value="Nucleotide-diphospho-sugar transferases"/>
    <property type="match status" value="1"/>
</dbReference>
<dbReference type="InterPro" id="IPR029044">
    <property type="entry name" value="Nucleotide-diphossugar_trans"/>
</dbReference>
<dbReference type="PANTHER" id="PTHR22916:SF3">
    <property type="entry name" value="UDP-GLCNAC:BETAGAL BETA-1,3-N-ACETYLGLUCOSAMINYLTRANSFERASE-LIKE PROTEIN 1"/>
    <property type="match status" value="1"/>
</dbReference>
<dbReference type="Pfam" id="PF00535">
    <property type="entry name" value="Glycos_transf_2"/>
    <property type="match status" value="1"/>
</dbReference>
<dbReference type="Gene3D" id="3.90.550.10">
    <property type="entry name" value="Spore Coat Polysaccharide Biosynthesis Protein SpsA, Chain A"/>
    <property type="match status" value="1"/>
</dbReference>
<gene>
    <name evidence="2" type="ORF">HKK74_05380</name>
</gene>
<organism evidence="2 3">
    <name type="scientific">Actinomadura alba</name>
    <dbReference type="NCBI Taxonomy" id="406431"/>
    <lineage>
        <taxon>Bacteria</taxon>
        <taxon>Bacillati</taxon>
        <taxon>Actinomycetota</taxon>
        <taxon>Actinomycetes</taxon>
        <taxon>Streptosporangiales</taxon>
        <taxon>Thermomonosporaceae</taxon>
        <taxon>Actinomadura</taxon>
    </lineage>
</organism>
<sequence length="304" mass="33927">MLISIVTATYNRAATLPTLYASIAAQGIDVEWVVVDDGSTDETPELMADLTSSAPFPIRHVSQPNRGKHTAVNRGVPLARGELVALVDSDDELVPGGMARLLARWNEIPSTRRDGFFGVVGRCVDDDGRRIGDDFPGPAPVDCSWHDAVYIHRATGDRSGLLRADVLRAHPFPEPTGQNYVFEGMVWREIGCRYLTRYVDDPLVQVHTSGSDRLSHRKTEQMRRPVLQHYSAMLTKDLAWFRHAPSMFLRAAVQYSRCSLGERIPLRRQFADLSGPARILWASALPLGTLLWLQDQRSSPARSR</sequence>
<evidence type="ECO:0000313" key="2">
    <source>
        <dbReference type="EMBL" id="MBC6464930.1"/>
    </source>
</evidence>
<evidence type="ECO:0000259" key="1">
    <source>
        <dbReference type="Pfam" id="PF00535"/>
    </source>
</evidence>
<reference evidence="2 3" key="1">
    <citation type="submission" date="2020-06" db="EMBL/GenBank/DDBJ databases">
        <title>Actinomadura xiongansis sp. nov., isolated from soil of Baiyangdian.</title>
        <authorList>
            <person name="Zhang X."/>
        </authorList>
    </citation>
    <scope>NUCLEOTIDE SEQUENCE [LARGE SCALE GENOMIC DNA]</scope>
    <source>
        <strain evidence="2 3">HBUM206468</strain>
    </source>
</reference>
<dbReference type="RefSeq" id="WP_187241888.1">
    <property type="nucleotide sequence ID" value="NZ_BAAAOK010000008.1"/>
</dbReference>
<evidence type="ECO:0000313" key="3">
    <source>
        <dbReference type="Proteomes" id="UP000805614"/>
    </source>
</evidence>
<keyword evidence="3" id="KW-1185">Reference proteome</keyword>